<name>A0ACB9YQW2_9PEZI</name>
<comment type="caution">
    <text evidence="1">The sequence shown here is derived from an EMBL/GenBank/DDBJ whole genome shotgun (WGS) entry which is preliminary data.</text>
</comment>
<evidence type="ECO:0000313" key="1">
    <source>
        <dbReference type="EMBL" id="KAI4861155.1"/>
    </source>
</evidence>
<gene>
    <name evidence="1" type="ORF">F4820DRAFT_461128</name>
</gene>
<reference evidence="1 2" key="1">
    <citation type="journal article" date="2022" name="New Phytol.">
        <title>Ecological generalism drives hyperdiversity of secondary metabolite gene clusters in xylarialean endophytes.</title>
        <authorList>
            <person name="Franco M.E.E."/>
            <person name="Wisecaver J.H."/>
            <person name="Arnold A.E."/>
            <person name="Ju Y.M."/>
            <person name="Slot J.C."/>
            <person name="Ahrendt S."/>
            <person name="Moore L.P."/>
            <person name="Eastman K.E."/>
            <person name="Scott K."/>
            <person name="Konkel Z."/>
            <person name="Mondo S.J."/>
            <person name="Kuo A."/>
            <person name="Hayes R.D."/>
            <person name="Haridas S."/>
            <person name="Andreopoulos B."/>
            <person name="Riley R."/>
            <person name="LaButti K."/>
            <person name="Pangilinan J."/>
            <person name="Lipzen A."/>
            <person name="Amirebrahimi M."/>
            <person name="Yan J."/>
            <person name="Adam C."/>
            <person name="Keymanesh K."/>
            <person name="Ng V."/>
            <person name="Louie K."/>
            <person name="Northen T."/>
            <person name="Drula E."/>
            <person name="Henrissat B."/>
            <person name="Hsieh H.M."/>
            <person name="Youens-Clark K."/>
            <person name="Lutzoni F."/>
            <person name="Miadlikowska J."/>
            <person name="Eastwood D.C."/>
            <person name="Hamelin R.C."/>
            <person name="Grigoriev I.V."/>
            <person name="U'Ren J.M."/>
        </authorList>
    </citation>
    <scope>NUCLEOTIDE SEQUENCE [LARGE SCALE GENOMIC DNA]</scope>
    <source>
        <strain evidence="1 2">CBS 119005</strain>
    </source>
</reference>
<accession>A0ACB9YQW2</accession>
<evidence type="ECO:0000313" key="2">
    <source>
        <dbReference type="Proteomes" id="UP001497700"/>
    </source>
</evidence>
<dbReference type="Proteomes" id="UP001497700">
    <property type="component" value="Unassembled WGS sequence"/>
</dbReference>
<protein>
    <submittedName>
        <fullName evidence="1">Uncharacterized protein</fullName>
    </submittedName>
</protein>
<dbReference type="EMBL" id="MU393560">
    <property type="protein sequence ID" value="KAI4861155.1"/>
    <property type="molecule type" value="Genomic_DNA"/>
</dbReference>
<sequence length="277" mass="31513">MTNLSNLPNEILIAILEILATVDLQSLIASQFASRRFHALIQDVIYNIQNKYAVRCEGHDSEEMRIHPLWKTKFKGLFNTADCFTATEKKRFAYLTLNGDYTLPFRRLPWAESLSQRAAYTRPEASWRNLSLTFGQAPITHLDVVKSYSAPEGDSVDYYQVDLEPSGLTMGLFFDILLCDKATYGLETGSWELILGRRLRSYDILSEYECFISDDRDLVDFGKEAPQAAVLYVRGGPVSRGFGPESRDSWVVSGSAKKRLLPWQGPIQNFIFTGYYD</sequence>
<keyword evidence="2" id="KW-1185">Reference proteome</keyword>
<proteinExistence type="predicted"/>
<organism evidence="1 2">
    <name type="scientific">Hypoxylon rubiginosum</name>
    <dbReference type="NCBI Taxonomy" id="110542"/>
    <lineage>
        <taxon>Eukaryota</taxon>
        <taxon>Fungi</taxon>
        <taxon>Dikarya</taxon>
        <taxon>Ascomycota</taxon>
        <taxon>Pezizomycotina</taxon>
        <taxon>Sordariomycetes</taxon>
        <taxon>Xylariomycetidae</taxon>
        <taxon>Xylariales</taxon>
        <taxon>Hypoxylaceae</taxon>
        <taxon>Hypoxylon</taxon>
    </lineage>
</organism>